<keyword evidence="1" id="KW-0472">Membrane</keyword>
<evidence type="ECO:0000313" key="4">
    <source>
        <dbReference type="Proteomes" id="UP001160483"/>
    </source>
</evidence>
<feature type="chain" id="PRO_5043986873" evidence="2">
    <location>
        <begin position="26"/>
        <end position="82"/>
    </location>
</feature>
<feature type="signal peptide" evidence="2">
    <location>
        <begin position="1"/>
        <end position="25"/>
    </location>
</feature>
<dbReference type="AlphaFoldDB" id="A0AAU9L7R7"/>
<evidence type="ECO:0000313" key="3">
    <source>
        <dbReference type="EMBL" id="CAH0481480.1"/>
    </source>
</evidence>
<dbReference type="EMBL" id="CAKKTJ010000329">
    <property type="protein sequence ID" value="CAH0481480.1"/>
    <property type="molecule type" value="Genomic_DNA"/>
</dbReference>
<feature type="transmembrane region" description="Helical" evidence="1">
    <location>
        <begin position="57"/>
        <end position="81"/>
    </location>
</feature>
<keyword evidence="1" id="KW-1133">Transmembrane helix</keyword>
<proteinExistence type="predicted"/>
<protein>
    <submittedName>
        <fullName evidence="3">Uncharacterized protein</fullName>
    </submittedName>
</protein>
<reference evidence="3" key="1">
    <citation type="submission" date="2021-11" db="EMBL/GenBank/DDBJ databases">
        <authorList>
            <person name="Islam A."/>
            <person name="Islam S."/>
            <person name="Flora M.S."/>
            <person name="Rahman M."/>
            <person name="Ziaur R.M."/>
            <person name="Epstein J.H."/>
            <person name="Hassan M."/>
            <person name="Klassen M."/>
            <person name="Woodard K."/>
            <person name="Webb A."/>
            <person name="Webby R.J."/>
            <person name="El Zowalaty M.E."/>
        </authorList>
    </citation>
    <scope>NUCLEOTIDE SEQUENCE</scope>
    <source>
        <strain evidence="3">Pbs3</strain>
    </source>
</reference>
<accession>A0AAU9L7R7</accession>
<keyword evidence="2" id="KW-0732">Signal</keyword>
<evidence type="ECO:0000256" key="1">
    <source>
        <dbReference type="SAM" id="Phobius"/>
    </source>
</evidence>
<comment type="caution">
    <text evidence="3">The sequence shown here is derived from an EMBL/GenBank/DDBJ whole genome shotgun (WGS) entry which is preliminary data.</text>
</comment>
<dbReference type="Proteomes" id="UP001160483">
    <property type="component" value="Unassembled WGS sequence"/>
</dbReference>
<name>A0AAU9L7R7_9STRA</name>
<keyword evidence="1" id="KW-0812">Transmembrane</keyword>
<evidence type="ECO:0000256" key="2">
    <source>
        <dbReference type="SAM" id="SignalP"/>
    </source>
</evidence>
<organism evidence="3 4">
    <name type="scientific">Peronospora belbahrii</name>
    <dbReference type="NCBI Taxonomy" id="622444"/>
    <lineage>
        <taxon>Eukaryota</taxon>
        <taxon>Sar</taxon>
        <taxon>Stramenopiles</taxon>
        <taxon>Oomycota</taxon>
        <taxon>Peronosporomycetes</taxon>
        <taxon>Peronosporales</taxon>
        <taxon>Peronosporaceae</taxon>
        <taxon>Peronospora</taxon>
    </lineage>
</organism>
<sequence>MVKMAPVKAFLCLALVEVLVDGASAAGAVGGGWGGYGPYCFGFLRGGLLGWAYPLGYWNTFGAGLYGGGCGLGVPFGGLYYC</sequence>
<gene>
    <name evidence="3" type="ORF">PBS003_LOCUS8086</name>
</gene>